<evidence type="ECO:0000256" key="1">
    <source>
        <dbReference type="SAM" id="Phobius"/>
    </source>
</evidence>
<accession>A0ABU6BJY9</accession>
<keyword evidence="1" id="KW-0472">Membrane</keyword>
<reference evidence="2 3" key="1">
    <citation type="journal article" date="2014" name="Genome Announc.">
        <title>Draft Genome Sequence of Geobacillus icigianus Strain G1w1T Isolated from Hot Springs in the Valley of Geysers, Kamchatka (Russian Federation).</title>
        <authorList>
            <person name="Bryanskaya A.V."/>
            <person name="Rozanov A.S."/>
            <person name="Logacheva M.D."/>
            <person name="Kotenko A.V."/>
            <person name="Peltek S.E."/>
        </authorList>
    </citation>
    <scope>NUCLEOTIDE SEQUENCE [LARGE SCALE GENOMIC DNA]</scope>
    <source>
        <strain evidence="2 3">G1w1</strain>
    </source>
</reference>
<protein>
    <submittedName>
        <fullName evidence="2">Uncharacterized protein</fullName>
    </submittedName>
</protein>
<dbReference type="Proteomes" id="UP000029267">
    <property type="component" value="Unassembled WGS sequence"/>
</dbReference>
<keyword evidence="1" id="KW-1133">Transmembrane helix</keyword>
<dbReference type="EMBL" id="JPYA02000004">
    <property type="protein sequence ID" value="MEB3752215.1"/>
    <property type="molecule type" value="Genomic_DNA"/>
</dbReference>
<evidence type="ECO:0000313" key="2">
    <source>
        <dbReference type="EMBL" id="MEB3752215.1"/>
    </source>
</evidence>
<evidence type="ECO:0000313" key="3">
    <source>
        <dbReference type="Proteomes" id="UP000029267"/>
    </source>
</evidence>
<feature type="transmembrane region" description="Helical" evidence="1">
    <location>
        <begin position="25"/>
        <end position="46"/>
    </location>
</feature>
<organism evidence="2 3">
    <name type="scientific">Geobacillus icigianus</name>
    <dbReference type="NCBI Taxonomy" id="1430331"/>
    <lineage>
        <taxon>Bacteria</taxon>
        <taxon>Bacillati</taxon>
        <taxon>Bacillota</taxon>
        <taxon>Bacilli</taxon>
        <taxon>Bacillales</taxon>
        <taxon>Anoxybacillaceae</taxon>
        <taxon>Geobacillus</taxon>
    </lineage>
</organism>
<name>A0ABU6BJY9_9BACL</name>
<proteinExistence type="predicted"/>
<comment type="caution">
    <text evidence="2">The sequence shown here is derived from an EMBL/GenBank/DDBJ whole genome shotgun (WGS) entry which is preliminary data.</text>
</comment>
<keyword evidence="3" id="KW-1185">Reference proteome</keyword>
<keyword evidence="1" id="KW-0812">Transmembrane</keyword>
<sequence>MLLSQNSNILKMLNTLKKNIKGKQILNMTICAYLYFYKSISHIFILKYKMRNTTNYLNKLFIGLNFACPC</sequence>
<gene>
    <name evidence="2" type="ORF">EP10_003087</name>
</gene>